<keyword evidence="7" id="KW-0175">Coiled coil</keyword>
<proteinExistence type="predicted"/>
<keyword evidence="5 6" id="KW-0067">ATP-binding</keyword>
<dbReference type="InterPro" id="IPR017441">
    <property type="entry name" value="Protein_kinase_ATP_BS"/>
</dbReference>
<evidence type="ECO:0000256" key="5">
    <source>
        <dbReference type="ARBA" id="ARBA00022840"/>
    </source>
</evidence>
<dbReference type="FunFam" id="1.10.510.10:FF:000698">
    <property type="entry name" value="Serine/threonine-protein kinase tousled-like 1"/>
    <property type="match status" value="1"/>
</dbReference>
<keyword evidence="1" id="KW-0723">Serine/threonine-protein kinase</keyword>
<feature type="binding site" evidence="6">
    <location>
        <position position="605"/>
    </location>
    <ligand>
        <name>ATP</name>
        <dbReference type="ChEBI" id="CHEBI:30616"/>
    </ligand>
</feature>
<feature type="domain" description="Protein kinase" evidence="9">
    <location>
        <begin position="576"/>
        <end position="847"/>
    </location>
</feature>
<accession>A0A0V0QD60</accession>
<dbReference type="Proteomes" id="UP000054937">
    <property type="component" value="Unassembled WGS sequence"/>
</dbReference>
<evidence type="ECO:0000256" key="4">
    <source>
        <dbReference type="ARBA" id="ARBA00022777"/>
    </source>
</evidence>
<name>A0A0V0QD60_PSEPJ</name>
<dbReference type="InterPro" id="IPR008271">
    <property type="entry name" value="Ser/Thr_kinase_AS"/>
</dbReference>
<keyword evidence="2" id="KW-0808">Transferase</keyword>
<dbReference type="InParanoid" id="A0A0V0QD60"/>
<dbReference type="Gene3D" id="1.10.510.10">
    <property type="entry name" value="Transferase(Phosphotransferase) domain 1"/>
    <property type="match status" value="1"/>
</dbReference>
<evidence type="ECO:0000256" key="6">
    <source>
        <dbReference type="PROSITE-ProRule" id="PRU10141"/>
    </source>
</evidence>
<dbReference type="Pfam" id="PF00069">
    <property type="entry name" value="Pkinase"/>
    <property type="match status" value="1"/>
</dbReference>
<evidence type="ECO:0000313" key="10">
    <source>
        <dbReference type="EMBL" id="KRX00147.1"/>
    </source>
</evidence>
<evidence type="ECO:0000313" key="11">
    <source>
        <dbReference type="Proteomes" id="UP000054937"/>
    </source>
</evidence>
<evidence type="ECO:0000256" key="2">
    <source>
        <dbReference type="ARBA" id="ARBA00022679"/>
    </source>
</evidence>
<dbReference type="SMART" id="SM00220">
    <property type="entry name" value="S_TKc"/>
    <property type="match status" value="1"/>
</dbReference>
<keyword evidence="4 10" id="KW-0418">Kinase</keyword>
<feature type="coiled-coil region" evidence="7">
    <location>
        <begin position="183"/>
        <end position="210"/>
    </location>
</feature>
<dbReference type="InterPro" id="IPR000719">
    <property type="entry name" value="Prot_kinase_dom"/>
</dbReference>
<dbReference type="GO" id="GO:0005524">
    <property type="term" value="F:ATP binding"/>
    <property type="evidence" value="ECO:0007669"/>
    <property type="project" value="UniProtKB-UniRule"/>
</dbReference>
<dbReference type="EMBL" id="LDAU01000194">
    <property type="protein sequence ID" value="KRX00147.1"/>
    <property type="molecule type" value="Genomic_DNA"/>
</dbReference>
<dbReference type="PROSITE" id="PS00108">
    <property type="entry name" value="PROTEIN_KINASE_ST"/>
    <property type="match status" value="1"/>
</dbReference>
<evidence type="ECO:0000256" key="7">
    <source>
        <dbReference type="SAM" id="Coils"/>
    </source>
</evidence>
<dbReference type="InterPro" id="IPR011009">
    <property type="entry name" value="Kinase-like_dom_sf"/>
</dbReference>
<dbReference type="PANTHER" id="PTHR22974:SF23">
    <property type="entry name" value="TOUSLED-LIKE KINASE, ISOFORM G"/>
    <property type="match status" value="1"/>
</dbReference>
<dbReference type="GO" id="GO:0035556">
    <property type="term" value="P:intracellular signal transduction"/>
    <property type="evidence" value="ECO:0007669"/>
    <property type="project" value="TreeGrafter"/>
</dbReference>
<feature type="coiled-coil region" evidence="7">
    <location>
        <begin position="383"/>
        <end position="410"/>
    </location>
</feature>
<feature type="coiled-coil region" evidence="7">
    <location>
        <begin position="285"/>
        <end position="323"/>
    </location>
</feature>
<sequence>MDQIMNTQSNISFNNQKSQNNQEFQVKNNNQQLGQELQNLLFKNKQKQNNNIIASNRKCQNFESTIQDDQQLNQQNTFSSTDNTSNNTSCENQNNEQENQKRKNKQNQRFIEHLEVNKKVRILNSAKVLFPESETSSSEYQNSQSDLQQQQLQLKQNQFQQQQNFSDVGLQLKKNTSSIIPNNNNNNNQLQQTIKKNNNINNNNNIYNKNITNNNINNNGLHDNKEKITQYFQKKNVLEKQQSKLQKSNIKLLNKNQQYLESQLISREESNNSANSLSSQDKIMMQNLINQYEKKLQEKNQILEQVQNENNQLKEINQQNSKKVMIFKEKVGKNLQKILVERQKLLRNDQSQKIQQKKMKLGDFITVREGTSFKKVWQDGSEIQQIVNRLIQINENKKNLEQKKEKLKTNNPNKKTGYFKASYQQQKNMEEQQTQYIYFTNSNSNNQLNNQMQLQRMNSIENNINNNNTSVEQFQNQQAFKNQSILNLSIFDNQQEIQDIGENFLSQKELDEAKKKIKLMISMLKKEEEVLNCQLYQLNQEKFKFIRELNLFNDELNSRFIKKNGQELGILGNGQYQILSLLGKGGFSEVYKAFDLENLREVAIKIHQIDPNWPKDNQEFYHSHACRESLVQKKLDHDNIVKLYDIIEINDFTFATAMELCQGPDLSTYIKQYKFFSEMDAKQIIKQILNGLYHMNSQSQKVIHYDLKPQNIIFHHGQIKITDFGLCKIQEDSQLTKIELTSQGAGTYWYLPPECFKTNKPQISTKVDVWSLGVIFFEMVYGERPFGSNMSQDQILYENLILNNTKKLIFPKKPIVSEQCQNFIKQCLEYDQEDRMSVIEAFNHPYIQQNNNQNQSLVQKQLCSNTKQFKQRVSNK</sequence>
<dbReference type="PROSITE" id="PS50011">
    <property type="entry name" value="PROTEIN_KINASE_DOM"/>
    <property type="match status" value="1"/>
</dbReference>
<dbReference type="GO" id="GO:0004674">
    <property type="term" value="F:protein serine/threonine kinase activity"/>
    <property type="evidence" value="ECO:0007669"/>
    <property type="project" value="UniProtKB-KW"/>
</dbReference>
<dbReference type="PROSITE" id="PS00107">
    <property type="entry name" value="PROTEIN_KINASE_ATP"/>
    <property type="match status" value="1"/>
</dbReference>
<dbReference type="SUPFAM" id="SSF56112">
    <property type="entry name" value="Protein kinase-like (PK-like)"/>
    <property type="match status" value="1"/>
</dbReference>
<dbReference type="OMA" id="YAACIVN"/>
<dbReference type="AlphaFoldDB" id="A0A0V0QD60"/>
<keyword evidence="11" id="KW-1185">Reference proteome</keyword>
<keyword evidence="3 6" id="KW-0547">Nucleotide-binding</keyword>
<gene>
    <name evidence="10" type="ORF">PPERSA_10646</name>
</gene>
<feature type="compositionally biased region" description="Low complexity" evidence="8">
    <location>
        <begin position="76"/>
        <end position="97"/>
    </location>
</feature>
<evidence type="ECO:0000256" key="8">
    <source>
        <dbReference type="SAM" id="MobiDB-lite"/>
    </source>
</evidence>
<reference evidence="10 11" key="1">
    <citation type="journal article" date="2015" name="Sci. Rep.">
        <title>Genome of the facultative scuticociliatosis pathogen Pseudocohnilembus persalinus provides insight into its virulence through horizontal gene transfer.</title>
        <authorList>
            <person name="Xiong J."/>
            <person name="Wang G."/>
            <person name="Cheng J."/>
            <person name="Tian M."/>
            <person name="Pan X."/>
            <person name="Warren A."/>
            <person name="Jiang C."/>
            <person name="Yuan D."/>
            <person name="Miao W."/>
        </authorList>
    </citation>
    <scope>NUCLEOTIDE SEQUENCE [LARGE SCALE GENOMIC DNA]</scope>
    <source>
        <strain evidence="10">36N120E</strain>
    </source>
</reference>
<feature type="region of interest" description="Disordered" evidence="8">
    <location>
        <begin position="76"/>
        <end position="106"/>
    </location>
</feature>
<comment type="caution">
    <text evidence="10">The sequence shown here is derived from an EMBL/GenBank/DDBJ whole genome shotgun (WGS) entry which is preliminary data.</text>
</comment>
<dbReference type="OrthoDB" id="346907at2759"/>
<organism evidence="10 11">
    <name type="scientific">Pseudocohnilembus persalinus</name>
    <name type="common">Ciliate</name>
    <dbReference type="NCBI Taxonomy" id="266149"/>
    <lineage>
        <taxon>Eukaryota</taxon>
        <taxon>Sar</taxon>
        <taxon>Alveolata</taxon>
        <taxon>Ciliophora</taxon>
        <taxon>Intramacronucleata</taxon>
        <taxon>Oligohymenophorea</taxon>
        <taxon>Scuticociliatia</taxon>
        <taxon>Philasterida</taxon>
        <taxon>Pseudocohnilembidae</taxon>
        <taxon>Pseudocohnilembus</taxon>
    </lineage>
</organism>
<dbReference type="GO" id="GO:0005634">
    <property type="term" value="C:nucleus"/>
    <property type="evidence" value="ECO:0007669"/>
    <property type="project" value="TreeGrafter"/>
</dbReference>
<evidence type="ECO:0000256" key="1">
    <source>
        <dbReference type="ARBA" id="ARBA00022527"/>
    </source>
</evidence>
<evidence type="ECO:0000259" key="9">
    <source>
        <dbReference type="PROSITE" id="PS50011"/>
    </source>
</evidence>
<dbReference type="PANTHER" id="PTHR22974">
    <property type="entry name" value="MIXED LINEAGE PROTEIN KINASE"/>
    <property type="match status" value="1"/>
</dbReference>
<protein>
    <submittedName>
        <fullName evidence="10">Protein kinase-like domain</fullName>
    </submittedName>
</protein>
<dbReference type="GO" id="GO:0007059">
    <property type="term" value="P:chromosome segregation"/>
    <property type="evidence" value="ECO:0007669"/>
    <property type="project" value="TreeGrafter"/>
</dbReference>
<evidence type="ECO:0000256" key="3">
    <source>
        <dbReference type="ARBA" id="ARBA00022741"/>
    </source>
</evidence>